<keyword evidence="4" id="KW-0170">Cobalt</keyword>
<accession>A0A1C6IYI1</accession>
<dbReference type="PROSITE" id="PS51332">
    <property type="entry name" value="B12_BINDING"/>
    <property type="match status" value="1"/>
</dbReference>
<evidence type="ECO:0000256" key="1">
    <source>
        <dbReference type="ARBA" id="ARBA00001922"/>
    </source>
</evidence>
<dbReference type="GO" id="GO:0031419">
    <property type="term" value="F:cobalamin binding"/>
    <property type="evidence" value="ECO:0007669"/>
    <property type="project" value="UniProtKB-KW"/>
</dbReference>
<dbReference type="Gene3D" id="3.40.50.280">
    <property type="entry name" value="Cobalamin-binding domain"/>
    <property type="match status" value="1"/>
</dbReference>
<reference evidence="6" key="1">
    <citation type="submission" date="2015-09" db="EMBL/GenBank/DDBJ databases">
        <authorList>
            <consortium name="Pathogen Informatics"/>
        </authorList>
    </citation>
    <scope>NUCLEOTIDE SEQUENCE</scope>
    <source>
        <strain evidence="6">2789STDY5834896</strain>
    </source>
</reference>
<gene>
    <name evidence="6" type="ORF">SAMEA3545359_01773</name>
</gene>
<dbReference type="CDD" id="cd02065">
    <property type="entry name" value="B12-binding_like"/>
    <property type="match status" value="1"/>
</dbReference>
<dbReference type="SUPFAM" id="SSF52242">
    <property type="entry name" value="Cobalamin (vitamin B12)-binding domain"/>
    <property type="match status" value="1"/>
</dbReference>
<evidence type="ECO:0000259" key="5">
    <source>
        <dbReference type="PROSITE" id="PS51332"/>
    </source>
</evidence>
<dbReference type="InterPro" id="IPR036724">
    <property type="entry name" value="Cobalamin-bd_sf"/>
</dbReference>
<organism evidence="6">
    <name type="scientific">uncultured Anaerotruncus sp</name>
    <dbReference type="NCBI Taxonomy" id="905011"/>
    <lineage>
        <taxon>Bacteria</taxon>
        <taxon>Bacillati</taxon>
        <taxon>Bacillota</taxon>
        <taxon>Clostridia</taxon>
        <taxon>Eubacteriales</taxon>
        <taxon>Oscillospiraceae</taxon>
        <taxon>Anaerotruncus</taxon>
        <taxon>environmental samples</taxon>
    </lineage>
</organism>
<dbReference type="GO" id="GO:0016853">
    <property type="term" value="F:isomerase activity"/>
    <property type="evidence" value="ECO:0007669"/>
    <property type="project" value="UniProtKB-KW"/>
</dbReference>
<dbReference type="Gene3D" id="3.20.20.240">
    <property type="entry name" value="Methylmalonyl-CoA mutase"/>
    <property type="match status" value="1"/>
</dbReference>
<feature type="domain" description="B12-binding" evidence="5">
    <location>
        <begin position="2"/>
        <end position="130"/>
    </location>
</feature>
<evidence type="ECO:0000256" key="4">
    <source>
        <dbReference type="ARBA" id="ARBA00023285"/>
    </source>
</evidence>
<evidence type="ECO:0000256" key="3">
    <source>
        <dbReference type="ARBA" id="ARBA00023235"/>
    </source>
</evidence>
<evidence type="ECO:0000313" key="6">
    <source>
        <dbReference type="EMBL" id="SCJ74811.1"/>
    </source>
</evidence>
<dbReference type="AlphaFoldDB" id="A0A1C6IYI1"/>
<sequence length="556" mass="62324">MDKILLGASLGNCVHVGGVVHFLQLAEREGYHTVFLGPAIPVDRIVEEVLRHKPAMVAVGYRLTPENVRPLLAELIDKVHQNGIETTWVFGGTGPVAKVAEETGFFSYISNGTDDIDDSLYFLRNGRRPQEQEKYSDSLVERVNDKYPYPLLRHHYGEPSVEKTVAGIEKIADSRVLDIVSVGPDQNTQQFFFHPEKRNPDFEGAGGVPLRTREDFVALKEATQRGNHPLIRCYSGTADVFDMAQLLKDTLNNAWCAVPLCWYNKLDGRGDRDIDTSVREAVELMRWHAERGIPVEANEPHHWGLRDAHDTMSVAMSYIAALNAKNAGVRHYISQYMFNVPNTLSFPMDLARVLAMVELVESLHDDTFTTYRQTRAGLPFLSADLDVAKGQLAATTFLQMTIQPHIIHVVGFCEAEHIASPEDVIESCKIVRGVIKTTLEDRVDLAKDPRVIERKNQLIREVRYLLSFICAFYGRDDALTRPEVIADCIKRGFIDAPHIVKGGEFVGNLYTTVIGGRCVAYDRQAGRELTERERLQGLCTPQEWAAITAPAVQAQD</sequence>
<dbReference type="EMBL" id="FMHG01000001">
    <property type="protein sequence ID" value="SCJ74811.1"/>
    <property type="molecule type" value="Genomic_DNA"/>
</dbReference>
<name>A0A1C6IYI1_9FIRM</name>
<dbReference type="InterPro" id="IPR006158">
    <property type="entry name" value="Cobalamin-bd"/>
</dbReference>
<protein>
    <submittedName>
        <fullName evidence="6">Predicted cobalamin binding protein</fullName>
    </submittedName>
</protein>
<dbReference type="InterPro" id="IPR016176">
    <property type="entry name" value="Cbl-dep_enz_cat"/>
</dbReference>
<dbReference type="Pfam" id="PF02310">
    <property type="entry name" value="B12-binding"/>
    <property type="match status" value="1"/>
</dbReference>
<proteinExistence type="predicted"/>
<dbReference type="SUPFAM" id="SSF51703">
    <property type="entry name" value="Cobalamin (vitamin B12)-dependent enzymes"/>
    <property type="match status" value="1"/>
</dbReference>
<keyword evidence="2" id="KW-0846">Cobalamin</keyword>
<evidence type="ECO:0000256" key="2">
    <source>
        <dbReference type="ARBA" id="ARBA00022628"/>
    </source>
</evidence>
<comment type="cofactor">
    <cofactor evidence="1">
        <name>adenosylcob(III)alamin</name>
        <dbReference type="ChEBI" id="CHEBI:18408"/>
    </cofactor>
</comment>
<dbReference type="GO" id="GO:0046872">
    <property type="term" value="F:metal ion binding"/>
    <property type="evidence" value="ECO:0007669"/>
    <property type="project" value="InterPro"/>
</dbReference>
<keyword evidence="3" id="KW-0413">Isomerase</keyword>